<reference evidence="2 3" key="1">
    <citation type="submission" date="2021-03" db="EMBL/GenBank/DDBJ databases">
        <authorList>
            <person name="So Y."/>
        </authorList>
    </citation>
    <scope>NUCLEOTIDE SEQUENCE [LARGE SCALE GENOMIC DNA]</scope>
    <source>
        <strain evidence="2 3">SSH11</strain>
    </source>
</reference>
<keyword evidence="3" id="KW-1185">Reference proteome</keyword>
<dbReference type="SUPFAM" id="SSF56529">
    <property type="entry name" value="FAH"/>
    <property type="match status" value="1"/>
</dbReference>
<sequence length="288" mass="29936">MRRIALLALSLALPAAAAGAACPSDADVARLAADILARRPAQAYPGLSMEDAACAREKLVAILAQHHGPAVGYKVGLTNAAAQQRFGVPNPVRGTIFFATTRAQGTAAKPAEIPAAFAALPNVESDLLVRVKDEGINEAGSDHVAILRHLDQVIPFIEMPDLVLAPGQMNGPNLVAINVGARLGVLGEPIPVQATPEFAARLGSMTVTLATDQKELSRAPGTALLGHPLNVIPWLVADLKRDGRQLRAGDMISLGGFSPALPTEAGRTVTATYEGLAEQPVTVSVRTP</sequence>
<feature type="chain" id="PRO_5047487190" description="Hydratase" evidence="1">
    <location>
        <begin position="21"/>
        <end position="288"/>
    </location>
</feature>
<evidence type="ECO:0000256" key="1">
    <source>
        <dbReference type="SAM" id="SignalP"/>
    </source>
</evidence>
<name>A0ABS4AF09_9PROT</name>
<organism evidence="2 3">
    <name type="scientific">Pararoseomonas baculiformis</name>
    <dbReference type="NCBI Taxonomy" id="2820812"/>
    <lineage>
        <taxon>Bacteria</taxon>
        <taxon>Pseudomonadati</taxon>
        <taxon>Pseudomonadota</taxon>
        <taxon>Alphaproteobacteria</taxon>
        <taxon>Acetobacterales</taxon>
        <taxon>Acetobacteraceae</taxon>
        <taxon>Pararoseomonas</taxon>
    </lineage>
</organism>
<protein>
    <recommendedName>
        <fullName evidence="4">Hydratase</fullName>
    </recommendedName>
</protein>
<dbReference type="InterPro" id="IPR050772">
    <property type="entry name" value="Hydratase-Decarb/MhpD_sf"/>
</dbReference>
<evidence type="ECO:0000313" key="3">
    <source>
        <dbReference type="Proteomes" id="UP000681594"/>
    </source>
</evidence>
<proteinExistence type="predicted"/>
<dbReference type="PANTHER" id="PTHR30143">
    <property type="entry name" value="ACID HYDRATASE"/>
    <property type="match status" value="1"/>
</dbReference>
<dbReference type="RefSeq" id="WP_209379703.1">
    <property type="nucleotide sequence ID" value="NZ_JAGIZB010000010.1"/>
</dbReference>
<accession>A0ABS4AF09</accession>
<evidence type="ECO:0008006" key="4">
    <source>
        <dbReference type="Google" id="ProtNLM"/>
    </source>
</evidence>
<keyword evidence="1" id="KW-0732">Signal</keyword>
<feature type="signal peptide" evidence="1">
    <location>
        <begin position="1"/>
        <end position="20"/>
    </location>
</feature>
<dbReference type="Gene3D" id="3.90.850.10">
    <property type="entry name" value="Fumarylacetoacetase-like, C-terminal domain"/>
    <property type="match status" value="1"/>
</dbReference>
<dbReference type="EMBL" id="JAGIZB010000010">
    <property type="protein sequence ID" value="MBP0445451.1"/>
    <property type="molecule type" value="Genomic_DNA"/>
</dbReference>
<evidence type="ECO:0000313" key="2">
    <source>
        <dbReference type="EMBL" id="MBP0445451.1"/>
    </source>
</evidence>
<dbReference type="PROSITE" id="PS51257">
    <property type="entry name" value="PROKAR_LIPOPROTEIN"/>
    <property type="match status" value="1"/>
</dbReference>
<dbReference type="InterPro" id="IPR036663">
    <property type="entry name" value="Fumarylacetoacetase_C_sf"/>
</dbReference>
<gene>
    <name evidence="2" type="ORF">J8J14_11750</name>
</gene>
<comment type="caution">
    <text evidence="2">The sequence shown here is derived from an EMBL/GenBank/DDBJ whole genome shotgun (WGS) entry which is preliminary data.</text>
</comment>
<dbReference type="PANTHER" id="PTHR30143:SF0">
    <property type="entry name" value="2-KETO-4-PENTENOATE HYDRATASE"/>
    <property type="match status" value="1"/>
</dbReference>
<dbReference type="Proteomes" id="UP000681594">
    <property type="component" value="Unassembled WGS sequence"/>
</dbReference>